<reference evidence="2" key="1">
    <citation type="submission" date="2022-11" db="UniProtKB">
        <authorList>
            <consortium name="WormBaseParasite"/>
        </authorList>
    </citation>
    <scope>IDENTIFICATION</scope>
</reference>
<dbReference type="AlphaFoldDB" id="A0A915HPB2"/>
<protein>
    <submittedName>
        <fullName evidence="2">Uncharacterized protein</fullName>
    </submittedName>
</protein>
<keyword evidence="1" id="KW-1185">Reference proteome</keyword>
<dbReference type="WBParaSite" id="nRc.2.0.1.t03346-RA">
    <property type="protein sequence ID" value="nRc.2.0.1.t03346-RA"/>
    <property type="gene ID" value="nRc.2.0.1.g03346"/>
</dbReference>
<sequence>MRDLFCEAKRYSCIVDGKAIVDIAFVYYFVVLSSSFVSLRPHGPCKEQHAKKALWDNAGTYSERSKRREAIRTTEGGFRHVLFRFSDHLDSPTSPKKKRPLPKIFGELVTPAPKMSFDPPPDLGAPFCMYALDKDKKGHMNYHCHFDMVAQYVRQPSGFHPLSHENFF</sequence>
<evidence type="ECO:0000313" key="2">
    <source>
        <dbReference type="WBParaSite" id="nRc.2.0.1.t03346-RA"/>
    </source>
</evidence>
<organism evidence="1 2">
    <name type="scientific">Romanomermis culicivorax</name>
    <name type="common">Nematode worm</name>
    <dbReference type="NCBI Taxonomy" id="13658"/>
    <lineage>
        <taxon>Eukaryota</taxon>
        <taxon>Metazoa</taxon>
        <taxon>Ecdysozoa</taxon>
        <taxon>Nematoda</taxon>
        <taxon>Enoplea</taxon>
        <taxon>Dorylaimia</taxon>
        <taxon>Mermithida</taxon>
        <taxon>Mermithoidea</taxon>
        <taxon>Mermithidae</taxon>
        <taxon>Romanomermis</taxon>
    </lineage>
</organism>
<name>A0A915HPB2_ROMCU</name>
<evidence type="ECO:0000313" key="1">
    <source>
        <dbReference type="Proteomes" id="UP000887565"/>
    </source>
</evidence>
<proteinExistence type="predicted"/>
<accession>A0A915HPB2</accession>
<dbReference type="Proteomes" id="UP000887565">
    <property type="component" value="Unplaced"/>
</dbReference>